<reference evidence="7 9" key="1">
    <citation type="submission" date="2016-07" db="EMBL/GenBank/DDBJ databases">
        <title>Characterization of isolates of Eisenbergiella tayi derived from blood cultures, using whole genome sequencing.</title>
        <authorList>
            <person name="Burdz T."/>
            <person name="Wiebe D."/>
            <person name="Huynh C."/>
            <person name="Bernard K."/>
        </authorList>
    </citation>
    <scope>NUCLEOTIDE SEQUENCE [LARGE SCALE GENOMIC DNA]</scope>
    <source>
        <strain evidence="7 9">NML 110608</strain>
    </source>
</reference>
<dbReference type="GO" id="GO:0030313">
    <property type="term" value="C:cell envelope"/>
    <property type="evidence" value="ECO:0007669"/>
    <property type="project" value="UniProtKB-SubCell"/>
</dbReference>
<feature type="signal peptide" evidence="6">
    <location>
        <begin position="1"/>
        <end position="21"/>
    </location>
</feature>
<comment type="subcellular location">
    <subcellularLocation>
        <location evidence="1">Cell envelope</location>
    </subcellularLocation>
</comment>
<proteinExistence type="inferred from homology"/>
<keyword evidence="4 6" id="KW-0732">Signal</keyword>
<name>A0A1E3A2U5_9FIRM</name>
<dbReference type="OrthoDB" id="362670at2"/>
<evidence type="ECO:0000256" key="5">
    <source>
        <dbReference type="SAM" id="MobiDB-lite"/>
    </source>
</evidence>
<dbReference type="InterPro" id="IPR050490">
    <property type="entry name" value="Bact_solute-bd_prot1"/>
</dbReference>
<evidence type="ECO:0000313" key="9">
    <source>
        <dbReference type="Proteomes" id="UP000094067"/>
    </source>
</evidence>
<keyword evidence="3" id="KW-0813">Transport</keyword>
<dbReference type="EMBL" id="MCGH01000003">
    <property type="protein sequence ID" value="ODM03093.1"/>
    <property type="molecule type" value="Genomic_DNA"/>
</dbReference>
<dbReference type="Pfam" id="PF01547">
    <property type="entry name" value="SBP_bac_1"/>
    <property type="match status" value="1"/>
</dbReference>
<reference evidence="8 10" key="2">
    <citation type="submission" date="2016-08" db="EMBL/GenBank/DDBJ databases">
        <authorList>
            <person name="Seilhamer J.J."/>
        </authorList>
    </citation>
    <scope>NUCLEOTIDE SEQUENCE [LARGE SCALE GENOMIC DNA]</scope>
    <source>
        <strain evidence="8 10">NML150140-1</strain>
    </source>
</reference>
<feature type="compositionally biased region" description="Low complexity" evidence="5">
    <location>
        <begin position="30"/>
        <end position="42"/>
    </location>
</feature>
<evidence type="ECO:0000256" key="1">
    <source>
        <dbReference type="ARBA" id="ARBA00004196"/>
    </source>
</evidence>
<dbReference type="AlphaFoldDB" id="A0A1E3A2U5"/>
<evidence type="ECO:0000256" key="4">
    <source>
        <dbReference type="ARBA" id="ARBA00022729"/>
    </source>
</evidence>
<dbReference type="CDD" id="cd13585">
    <property type="entry name" value="PBP2_TMBP_like"/>
    <property type="match status" value="1"/>
</dbReference>
<evidence type="ECO:0000313" key="7">
    <source>
        <dbReference type="EMBL" id="ODM03093.1"/>
    </source>
</evidence>
<dbReference type="InterPro" id="IPR006059">
    <property type="entry name" value="SBP"/>
</dbReference>
<dbReference type="PATRIC" id="fig|1432052.4.peg.4308"/>
<feature type="region of interest" description="Disordered" evidence="5">
    <location>
        <begin position="30"/>
        <end position="52"/>
    </location>
</feature>
<evidence type="ECO:0000313" key="8">
    <source>
        <dbReference type="EMBL" id="ODR48415.1"/>
    </source>
</evidence>
<feature type="chain" id="PRO_5038216434" evidence="6">
    <location>
        <begin position="22"/>
        <end position="441"/>
    </location>
</feature>
<sequence length="441" mass="48824">MKFKRVLAMAVTAVMTCSLLAGCGSSKTGAGSSESADSAGSGTEQNAAAADTGSGEKTNLKFYIWSDEENYISKVVEQYNAQSDSVHVEMISIANDSYDDKLKVMMAAGDEADIVDIRGLAQVTQYRDTGSLMDLTDLVKNSELDISKYGAMWDSSYPDGQIFALPTRTTCWMLFYNPDLLEEAGVEMPEQLTWIEYAEMAKKLTKGDGPDKQWGGYWVDWHTQFMATQQGVYVNADDVSAVQESLEMLNQLYNVDKTHMSLGEMKATDTQYLADFENKRAALMPQGEWMINMLLNDISAGKTDVNWEIAPMPIPDGVEPGTTWGQFQFAGITSTTKHPEESFDFLKYLCGPEGAAIYASTGMVHAYTDEGAEAAYKEAVGKDSVSVIFNAKKVQESPASSNFDQILNIYKENSELYLLGEKTIEETMDNFLKQREELMNK</sequence>
<dbReference type="Proteomes" id="UP000094067">
    <property type="component" value="Unassembled WGS sequence"/>
</dbReference>
<comment type="caution">
    <text evidence="7">The sequence shown here is derived from an EMBL/GenBank/DDBJ whole genome shotgun (WGS) entry which is preliminary data.</text>
</comment>
<comment type="similarity">
    <text evidence="2">Belongs to the bacterial solute-binding protein 1 family.</text>
</comment>
<dbReference type="PANTHER" id="PTHR43649">
    <property type="entry name" value="ARABINOSE-BINDING PROTEIN-RELATED"/>
    <property type="match status" value="1"/>
</dbReference>
<dbReference type="RefSeq" id="WP_069153656.1">
    <property type="nucleotide sequence ID" value="NZ_DAWDRA010000009.1"/>
</dbReference>
<dbReference type="SUPFAM" id="SSF53850">
    <property type="entry name" value="Periplasmic binding protein-like II"/>
    <property type="match status" value="1"/>
</dbReference>
<gene>
    <name evidence="7" type="primary">yesO_7</name>
    <name evidence="8" type="ORF">BEI59_20890</name>
    <name evidence="7" type="ORF">BEI61_03887</name>
</gene>
<protein>
    <submittedName>
        <fullName evidence="7">Putative ABC transporter substrate-binding protein YesO</fullName>
    </submittedName>
</protein>
<dbReference type="Proteomes" id="UP000094271">
    <property type="component" value="Unassembled WGS sequence"/>
</dbReference>
<dbReference type="Gene3D" id="3.40.190.10">
    <property type="entry name" value="Periplasmic binding protein-like II"/>
    <property type="match status" value="1"/>
</dbReference>
<dbReference type="PROSITE" id="PS51257">
    <property type="entry name" value="PROKAR_LIPOPROTEIN"/>
    <property type="match status" value="1"/>
</dbReference>
<dbReference type="EMBL" id="MEHA01000017">
    <property type="protein sequence ID" value="ODR48415.1"/>
    <property type="molecule type" value="Genomic_DNA"/>
</dbReference>
<accession>A0A1E3A2U5</accession>
<evidence type="ECO:0000313" key="10">
    <source>
        <dbReference type="Proteomes" id="UP000094271"/>
    </source>
</evidence>
<evidence type="ECO:0000256" key="6">
    <source>
        <dbReference type="SAM" id="SignalP"/>
    </source>
</evidence>
<evidence type="ECO:0000256" key="3">
    <source>
        <dbReference type="ARBA" id="ARBA00022448"/>
    </source>
</evidence>
<evidence type="ECO:0000256" key="2">
    <source>
        <dbReference type="ARBA" id="ARBA00008520"/>
    </source>
</evidence>
<organism evidence="7 9">
    <name type="scientific">Eisenbergiella tayi</name>
    <dbReference type="NCBI Taxonomy" id="1432052"/>
    <lineage>
        <taxon>Bacteria</taxon>
        <taxon>Bacillati</taxon>
        <taxon>Bacillota</taxon>
        <taxon>Clostridia</taxon>
        <taxon>Lachnospirales</taxon>
        <taxon>Lachnospiraceae</taxon>
        <taxon>Eisenbergiella</taxon>
    </lineage>
</organism>
<dbReference type="PANTHER" id="PTHR43649:SF31">
    <property type="entry name" value="SN-GLYCEROL-3-PHOSPHATE-BINDING PERIPLASMIC PROTEIN UGPB"/>
    <property type="match status" value="1"/>
</dbReference>